<evidence type="ECO:0000313" key="2">
    <source>
        <dbReference type="Proteomes" id="UP000736787"/>
    </source>
</evidence>
<dbReference type="AlphaFoldDB" id="A0A8T1E305"/>
<sequence>MAARYFHRGYPECFAARSRRVLVHLLTLNVEVAAVLSRRVTASAQDLRVPALEPRAGQIVRPGRFRRSHTS</sequence>
<protein>
    <submittedName>
        <fullName evidence="1">Uncharacterized protein</fullName>
    </submittedName>
</protein>
<reference evidence="1" key="1">
    <citation type="submission" date="2018-10" db="EMBL/GenBank/DDBJ databases">
        <title>Effector identification in a new, highly contiguous assembly of the strawberry crown rot pathogen Phytophthora cactorum.</title>
        <authorList>
            <person name="Armitage A.D."/>
            <person name="Nellist C.F."/>
            <person name="Bates H."/>
            <person name="Vickerstaff R.J."/>
            <person name="Harrison R.J."/>
        </authorList>
    </citation>
    <scope>NUCLEOTIDE SEQUENCE</scope>
    <source>
        <strain evidence="1">4040</strain>
    </source>
</reference>
<evidence type="ECO:0000313" key="1">
    <source>
        <dbReference type="EMBL" id="KAG2947804.1"/>
    </source>
</evidence>
<dbReference type="EMBL" id="RCMK01000124">
    <property type="protein sequence ID" value="KAG2947804.1"/>
    <property type="molecule type" value="Genomic_DNA"/>
</dbReference>
<comment type="caution">
    <text evidence="1">The sequence shown here is derived from an EMBL/GenBank/DDBJ whole genome shotgun (WGS) entry which is preliminary data.</text>
</comment>
<dbReference type="Proteomes" id="UP000736787">
    <property type="component" value="Unassembled WGS sequence"/>
</dbReference>
<organism evidence="1 2">
    <name type="scientific">Phytophthora cactorum</name>
    <dbReference type="NCBI Taxonomy" id="29920"/>
    <lineage>
        <taxon>Eukaryota</taxon>
        <taxon>Sar</taxon>
        <taxon>Stramenopiles</taxon>
        <taxon>Oomycota</taxon>
        <taxon>Peronosporomycetes</taxon>
        <taxon>Peronosporales</taxon>
        <taxon>Peronosporaceae</taxon>
        <taxon>Phytophthora</taxon>
    </lineage>
</organism>
<proteinExistence type="predicted"/>
<accession>A0A8T1E305</accession>
<gene>
    <name evidence="1" type="ORF">PC117_g6501</name>
</gene>
<name>A0A8T1E305_9STRA</name>